<dbReference type="KEGG" id="dpa:109543621"/>
<evidence type="ECO:0000256" key="8">
    <source>
        <dbReference type="ARBA" id="ARBA00023034"/>
    </source>
</evidence>
<sequence>MYTISLRSIKKLKIILFLITCFLVLLFFGAFHHAFEKDFFSNFHYPYDGDIEPLVIQLKNNQTPNIPTINNYNFYYYKNCDTKCRGVTDLRLVYLIKSSVANFDRRVAIRSSWGFQKRFSDVEIRTLFLIGLQSDDNMQASLNEESQKYKDIIQANYTDSYFNNTYKTMSGFEWVMKYCKNAKFYMFVDDDYYVSTKNVLRFLRFPTNYPNYLKEPLGNIHNLIQHRQLLQGVDFSLDDDVRLYTGYAFQSSPHRHYISKWYVSLDEYPYHMWPAYVSGGAYILSNAALVDMYYASLYTKHFRFDDIYVGILAYKAKIEPFHSEEFHFYKRSYSRKGYDYVVASHGYSNTQELVAVWNEQKSIGNA</sequence>
<dbReference type="EnsemblMetazoa" id="XM_019913432.1">
    <property type="protein sequence ID" value="XP_019768991.1"/>
    <property type="gene ID" value="LOC109543621"/>
</dbReference>
<evidence type="ECO:0000256" key="1">
    <source>
        <dbReference type="ARBA" id="ARBA00004323"/>
    </source>
</evidence>
<keyword evidence="7 10" id="KW-1133">Transmembrane helix</keyword>
<evidence type="ECO:0000256" key="10">
    <source>
        <dbReference type="RuleBase" id="RU363063"/>
    </source>
</evidence>
<dbReference type="HOGENOM" id="CLU_036849_2_2_1"/>
<feature type="transmembrane region" description="Helical" evidence="10">
    <location>
        <begin position="12"/>
        <end position="35"/>
    </location>
</feature>
<evidence type="ECO:0000256" key="2">
    <source>
        <dbReference type="ARBA" id="ARBA00008661"/>
    </source>
</evidence>
<dbReference type="GO" id="GO:0016758">
    <property type="term" value="F:hexosyltransferase activity"/>
    <property type="evidence" value="ECO:0007669"/>
    <property type="project" value="InterPro"/>
</dbReference>
<dbReference type="FunFam" id="3.90.550.50:FF:000042">
    <property type="entry name" value="Hexosyltransferase"/>
    <property type="match status" value="1"/>
</dbReference>
<dbReference type="PANTHER" id="PTHR11214:SF349">
    <property type="entry name" value="BETA-1,3-GALACTOSYLTRANSFERASE BRN"/>
    <property type="match status" value="1"/>
</dbReference>
<keyword evidence="3 10" id="KW-0328">Glycosyltransferase</keyword>
<keyword evidence="13" id="KW-1185">Reference proteome</keyword>
<reference evidence="11" key="1">
    <citation type="journal article" date="2012" name="Insect Biochem. Mol. Biol.">
        <title>Transcriptome and full-length cDNA resources for the mountain pine beetle, Dendroctonus ponderosae Hopkins, a major insect pest of pine forests.</title>
        <authorList>
            <person name="Keeling C.I."/>
            <person name="Henderson H."/>
            <person name="Li M."/>
            <person name="Yuen M."/>
            <person name="Clark E.L."/>
            <person name="Fraser J.D."/>
            <person name="Huber D.P."/>
            <person name="Liao N.Y."/>
            <person name="Roderick Docking T."/>
            <person name="Birol I."/>
            <person name="Chan S.K."/>
            <person name="Taylor G.A."/>
            <person name="Palmquist D."/>
            <person name="Jones S.J."/>
            <person name="Bohlmann J."/>
        </authorList>
    </citation>
    <scope>NUCLEOTIDE SEQUENCE</scope>
    <source>
        <tissue evidence="11">Midgut and adhering fatbody of emerged adults of both sexes 1</tissue>
    </source>
</reference>
<dbReference type="OrthoDB" id="5957813at2759"/>
<evidence type="ECO:0000313" key="11">
    <source>
        <dbReference type="EMBL" id="AEE62950.1"/>
    </source>
</evidence>
<keyword evidence="9 10" id="KW-0472">Membrane</keyword>
<accession>J3JXL9</accession>
<evidence type="ECO:0000256" key="7">
    <source>
        <dbReference type="ARBA" id="ARBA00022989"/>
    </source>
</evidence>
<dbReference type="Proteomes" id="UP000019118">
    <property type="component" value="Unassembled WGS sequence"/>
</dbReference>
<gene>
    <name evidence="12" type="primary">109543621</name>
</gene>
<dbReference type="InterPro" id="IPR002659">
    <property type="entry name" value="Glyco_trans_31"/>
</dbReference>
<comment type="subcellular location">
    <subcellularLocation>
        <location evidence="1 10">Golgi apparatus membrane</location>
        <topology evidence="1 10">Single-pass type II membrane protein</topology>
    </subcellularLocation>
</comment>
<dbReference type="EMBL" id="BT127988">
    <property type="protein sequence ID" value="AEE62950.1"/>
    <property type="molecule type" value="mRNA"/>
</dbReference>
<keyword evidence="8 10" id="KW-0333">Golgi apparatus</keyword>
<protein>
    <recommendedName>
        <fullName evidence="10">Hexosyltransferase</fullName>
        <ecNumber evidence="10">2.4.1.-</ecNumber>
    </recommendedName>
</protein>
<dbReference type="Gene3D" id="3.90.550.50">
    <property type="match status" value="1"/>
</dbReference>
<organism evidence="11">
    <name type="scientific">Dendroctonus ponderosae</name>
    <name type="common">Mountain pine beetle</name>
    <dbReference type="NCBI Taxonomy" id="77166"/>
    <lineage>
        <taxon>Eukaryota</taxon>
        <taxon>Metazoa</taxon>
        <taxon>Ecdysozoa</taxon>
        <taxon>Arthropoda</taxon>
        <taxon>Hexapoda</taxon>
        <taxon>Insecta</taxon>
        <taxon>Pterygota</taxon>
        <taxon>Neoptera</taxon>
        <taxon>Endopterygota</taxon>
        <taxon>Coleoptera</taxon>
        <taxon>Polyphaga</taxon>
        <taxon>Cucujiformia</taxon>
        <taxon>Curculionidae</taxon>
        <taxon>Scolytinae</taxon>
        <taxon>Dendroctonus</taxon>
    </lineage>
</organism>
<dbReference type="Pfam" id="PF01762">
    <property type="entry name" value="Galactosyl_T"/>
    <property type="match status" value="2"/>
</dbReference>
<proteinExistence type="evidence at transcript level"/>
<dbReference type="GO" id="GO:0000139">
    <property type="term" value="C:Golgi membrane"/>
    <property type="evidence" value="ECO:0007669"/>
    <property type="project" value="UniProtKB-SubCell"/>
</dbReference>
<evidence type="ECO:0000256" key="5">
    <source>
        <dbReference type="ARBA" id="ARBA00022692"/>
    </source>
</evidence>
<comment type="similarity">
    <text evidence="2 10">Belongs to the glycosyltransferase 31 family.</text>
</comment>
<reference evidence="12" key="3">
    <citation type="submission" date="2024-08" db="UniProtKB">
        <authorList>
            <consortium name="EnsemblMetazoa"/>
        </authorList>
    </citation>
    <scope>IDENTIFICATION</scope>
</reference>
<dbReference type="PANTHER" id="PTHR11214">
    <property type="entry name" value="BETA-1,3-N-ACETYLGLUCOSAMINYLTRANSFERASE"/>
    <property type="match status" value="1"/>
</dbReference>
<evidence type="ECO:0000256" key="9">
    <source>
        <dbReference type="ARBA" id="ARBA00023136"/>
    </source>
</evidence>
<dbReference type="AlphaFoldDB" id="J3JXL9"/>
<keyword evidence="4" id="KW-0808">Transferase</keyword>
<keyword evidence="5 10" id="KW-0812">Transmembrane</keyword>
<evidence type="ECO:0000256" key="3">
    <source>
        <dbReference type="ARBA" id="ARBA00022676"/>
    </source>
</evidence>
<evidence type="ECO:0000313" key="13">
    <source>
        <dbReference type="Proteomes" id="UP000019118"/>
    </source>
</evidence>
<keyword evidence="6 10" id="KW-0735">Signal-anchor</keyword>
<name>J3JXL9_DENPD</name>
<dbReference type="GO" id="GO:0006493">
    <property type="term" value="P:protein O-linked glycosylation"/>
    <property type="evidence" value="ECO:0007669"/>
    <property type="project" value="TreeGrafter"/>
</dbReference>
<reference evidence="13" key="2">
    <citation type="journal article" date="2013" name="Genome Biol.">
        <title>Draft genome of the mountain pine beetle, Dendroctonus ponderosae Hopkins, a major forest pest.</title>
        <authorList>
            <person name="Keeling C.I."/>
            <person name="Yuen M.M."/>
            <person name="Liao N.Y."/>
            <person name="Docking T.R."/>
            <person name="Chan S.K."/>
            <person name="Taylor G.A."/>
            <person name="Palmquist D.L."/>
            <person name="Jackman S.D."/>
            <person name="Nguyen A."/>
            <person name="Li M."/>
            <person name="Henderson H."/>
            <person name="Janes J.K."/>
            <person name="Zhao Y."/>
            <person name="Pandoh P."/>
            <person name="Moore R."/>
            <person name="Sperling F.A."/>
            <person name="Huber D.P."/>
            <person name="Birol I."/>
            <person name="Jones S.J."/>
            <person name="Bohlmann J."/>
        </authorList>
    </citation>
    <scope>NUCLEOTIDE SEQUENCE</scope>
</reference>
<dbReference type="EC" id="2.4.1.-" evidence="10"/>
<evidence type="ECO:0000313" key="12">
    <source>
        <dbReference type="EnsemblMetazoa" id="XP_019768991.1"/>
    </source>
</evidence>
<dbReference type="GO" id="GO:0008194">
    <property type="term" value="F:UDP-glycosyltransferase activity"/>
    <property type="evidence" value="ECO:0007669"/>
    <property type="project" value="TreeGrafter"/>
</dbReference>
<evidence type="ECO:0000256" key="6">
    <source>
        <dbReference type="ARBA" id="ARBA00022968"/>
    </source>
</evidence>
<evidence type="ECO:0000256" key="4">
    <source>
        <dbReference type="ARBA" id="ARBA00022679"/>
    </source>
</evidence>